<dbReference type="RefSeq" id="WP_067456515.1">
    <property type="nucleotide sequence ID" value="NZ_LVVY01000089.1"/>
</dbReference>
<feature type="transmembrane region" description="Helical" evidence="1">
    <location>
        <begin position="357"/>
        <end position="376"/>
    </location>
</feature>
<feature type="transmembrane region" description="Helical" evidence="1">
    <location>
        <begin position="470"/>
        <end position="489"/>
    </location>
</feature>
<accession>A0A178HWD2</accession>
<feature type="domain" description="DUF112" evidence="2">
    <location>
        <begin position="17"/>
        <end position="437"/>
    </location>
</feature>
<feature type="transmembrane region" description="Helical" evidence="1">
    <location>
        <begin position="197"/>
        <end position="217"/>
    </location>
</feature>
<feature type="transmembrane region" description="Helical" evidence="1">
    <location>
        <begin position="105"/>
        <end position="133"/>
    </location>
</feature>
<feature type="transmembrane region" description="Helical" evidence="1">
    <location>
        <begin position="12"/>
        <end position="29"/>
    </location>
</feature>
<evidence type="ECO:0000313" key="3">
    <source>
        <dbReference type="EMBL" id="OAM76937.1"/>
    </source>
</evidence>
<evidence type="ECO:0000256" key="1">
    <source>
        <dbReference type="SAM" id="Phobius"/>
    </source>
</evidence>
<evidence type="ECO:0000313" key="4">
    <source>
        <dbReference type="Proteomes" id="UP000078389"/>
    </source>
</evidence>
<keyword evidence="1" id="KW-1133">Transmembrane helix</keyword>
<keyword evidence="1" id="KW-0812">Transmembrane</keyword>
<dbReference type="PANTHER" id="PTHR35342:SF5">
    <property type="entry name" value="TRICARBOXYLIC TRANSPORT PROTEIN"/>
    <property type="match status" value="1"/>
</dbReference>
<organism evidence="3 4">
    <name type="scientific">Devosia elaeis</name>
    <dbReference type="NCBI Taxonomy" id="1770058"/>
    <lineage>
        <taxon>Bacteria</taxon>
        <taxon>Pseudomonadati</taxon>
        <taxon>Pseudomonadota</taxon>
        <taxon>Alphaproteobacteria</taxon>
        <taxon>Hyphomicrobiales</taxon>
        <taxon>Devosiaceae</taxon>
        <taxon>Devosia</taxon>
    </lineage>
</organism>
<name>A0A178HWD2_9HYPH</name>
<evidence type="ECO:0000259" key="2">
    <source>
        <dbReference type="Pfam" id="PF01970"/>
    </source>
</evidence>
<keyword evidence="4" id="KW-1185">Reference proteome</keyword>
<dbReference type="Pfam" id="PF01970">
    <property type="entry name" value="TctA"/>
    <property type="match status" value="1"/>
</dbReference>
<comment type="caution">
    <text evidence="3">The sequence shown here is derived from an EMBL/GenBank/DDBJ whole genome shotgun (WGS) entry which is preliminary data.</text>
</comment>
<feature type="transmembrane region" description="Helical" evidence="1">
    <location>
        <begin position="313"/>
        <end position="337"/>
    </location>
</feature>
<keyword evidence="1" id="KW-0472">Membrane</keyword>
<protein>
    <submittedName>
        <fullName evidence="3">C4-dicarboxylate ABC transporter permease</fullName>
    </submittedName>
</protein>
<feature type="transmembrane region" description="Helical" evidence="1">
    <location>
        <begin position="41"/>
        <end position="70"/>
    </location>
</feature>
<gene>
    <name evidence="3" type="ORF">A3840_11390</name>
</gene>
<dbReference type="EMBL" id="LVVY01000089">
    <property type="protein sequence ID" value="OAM76937.1"/>
    <property type="molecule type" value="Genomic_DNA"/>
</dbReference>
<sequence>MEVIGQAFLELLSPQVLLIMLGAGVYGLTMGAIPGLSASMAVALVIPIAFFLDPVPALAGVVTLAAMAIFAGDLPGALLRIPGTPASAAYVDDSYLMVRRGQGGLALGLCVICSAIGGVVGALVLMGAAPAIARIALQFSSYEKFWLACLGLTAAVAVSGGKWYKGGISLMLGLAIAQVGLDPVSGQMRLTFGSRELVGGLAFIPVLIGMFAIPEVLRYALAPREIAPPPIQALGNLLAGVGSTLRRLKGDLVQGSAVGVVIGAIPGAGADIAAYISYAISKRFSKVGDQYGKGVPDALVAPTTSNNAAVGGAMIPATVFGIPGDSLTAIIIGVFFLKGLNPGPTIFIENPLLINTVFMAFLIANILMVPLGLFATSVFQRMIRVPRYMLMPAVLAFCIIGAFAVENTHFAIVTMLVLGLVAFVMEKHQYPLAPAILGLVLGPMLEETFLNSLIRARGNIFAFVERPLSMGLAALTLVICVAPVAMFVWRKARGARSA</sequence>
<reference evidence="3 4" key="1">
    <citation type="submission" date="2016-03" db="EMBL/GenBank/DDBJ databases">
        <title>Genome sequencing of Devosia sp. S37.</title>
        <authorList>
            <person name="Mohd Nor M."/>
        </authorList>
    </citation>
    <scope>NUCLEOTIDE SEQUENCE [LARGE SCALE GENOMIC DNA]</scope>
    <source>
        <strain evidence="3 4">S37</strain>
    </source>
</reference>
<dbReference type="InterPro" id="IPR002823">
    <property type="entry name" value="DUF112_TM"/>
</dbReference>
<dbReference type="PANTHER" id="PTHR35342">
    <property type="entry name" value="TRICARBOXYLIC TRANSPORT PROTEIN"/>
    <property type="match status" value="1"/>
</dbReference>
<feature type="transmembrane region" description="Helical" evidence="1">
    <location>
        <begin position="432"/>
        <end position="450"/>
    </location>
</feature>
<proteinExistence type="predicted"/>
<dbReference type="OrthoDB" id="7912266at2"/>
<dbReference type="STRING" id="1770058.A3840_11390"/>
<dbReference type="Proteomes" id="UP000078389">
    <property type="component" value="Unassembled WGS sequence"/>
</dbReference>
<dbReference type="AlphaFoldDB" id="A0A178HWD2"/>